<keyword evidence="2" id="KW-1185">Reference proteome</keyword>
<comment type="caution">
    <text evidence="1">The sequence shown here is derived from an EMBL/GenBank/DDBJ whole genome shotgun (WGS) entry which is preliminary data.</text>
</comment>
<reference evidence="2" key="1">
    <citation type="journal article" date="2022" name="Mol. Ecol. Resour.">
        <title>The genomes of chicory, endive, great burdock and yacon provide insights into Asteraceae palaeo-polyploidization history and plant inulin production.</title>
        <authorList>
            <person name="Fan W."/>
            <person name="Wang S."/>
            <person name="Wang H."/>
            <person name="Wang A."/>
            <person name="Jiang F."/>
            <person name="Liu H."/>
            <person name="Zhao H."/>
            <person name="Xu D."/>
            <person name="Zhang Y."/>
        </authorList>
    </citation>
    <scope>NUCLEOTIDE SEQUENCE [LARGE SCALE GENOMIC DNA]</scope>
    <source>
        <strain evidence="2">cv. Punajuju</strain>
    </source>
</reference>
<sequence>MEAELRGLDLQTGVFTYRQINAATDKFADSNKLGEGGFGSVYKGTLLVGTPIAVKQLSSRSNQGNREFVNEIGMIAGIRHPNVGKAVQLKQNGSLIDLVDPRLGSEFSKREAVRMIKISLLCTNQSPALRPTMSEVMNILEGRTKIKEANLNQVTLEDEFKFQELGGEIEEIQSDEISTLIKPKSSRSQDLYPNSQIFEEC</sequence>
<accession>A0ACB9EYI7</accession>
<protein>
    <submittedName>
        <fullName evidence="1">Uncharacterized protein</fullName>
    </submittedName>
</protein>
<evidence type="ECO:0000313" key="1">
    <source>
        <dbReference type="EMBL" id="KAI3763685.1"/>
    </source>
</evidence>
<dbReference type="Proteomes" id="UP001055811">
    <property type="component" value="Linkage Group LG03"/>
</dbReference>
<evidence type="ECO:0000313" key="2">
    <source>
        <dbReference type="Proteomes" id="UP001055811"/>
    </source>
</evidence>
<proteinExistence type="predicted"/>
<dbReference type="EMBL" id="CM042011">
    <property type="protein sequence ID" value="KAI3763685.1"/>
    <property type="molecule type" value="Genomic_DNA"/>
</dbReference>
<reference evidence="1 2" key="2">
    <citation type="journal article" date="2022" name="Mol. Ecol. Resour.">
        <title>The genomes of chicory, endive, great burdock and yacon provide insights into Asteraceae paleo-polyploidization history and plant inulin production.</title>
        <authorList>
            <person name="Fan W."/>
            <person name="Wang S."/>
            <person name="Wang H."/>
            <person name="Wang A."/>
            <person name="Jiang F."/>
            <person name="Liu H."/>
            <person name="Zhao H."/>
            <person name="Xu D."/>
            <person name="Zhang Y."/>
        </authorList>
    </citation>
    <scope>NUCLEOTIDE SEQUENCE [LARGE SCALE GENOMIC DNA]</scope>
    <source>
        <strain evidence="2">cv. Punajuju</strain>
        <tissue evidence="1">Leaves</tissue>
    </source>
</reference>
<organism evidence="1 2">
    <name type="scientific">Cichorium intybus</name>
    <name type="common">Chicory</name>
    <dbReference type="NCBI Taxonomy" id="13427"/>
    <lineage>
        <taxon>Eukaryota</taxon>
        <taxon>Viridiplantae</taxon>
        <taxon>Streptophyta</taxon>
        <taxon>Embryophyta</taxon>
        <taxon>Tracheophyta</taxon>
        <taxon>Spermatophyta</taxon>
        <taxon>Magnoliopsida</taxon>
        <taxon>eudicotyledons</taxon>
        <taxon>Gunneridae</taxon>
        <taxon>Pentapetalae</taxon>
        <taxon>asterids</taxon>
        <taxon>campanulids</taxon>
        <taxon>Asterales</taxon>
        <taxon>Asteraceae</taxon>
        <taxon>Cichorioideae</taxon>
        <taxon>Cichorieae</taxon>
        <taxon>Cichoriinae</taxon>
        <taxon>Cichorium</taxon>
    </lineage>
</organism>
<gene>
    <name evidence="1" type="ORF">L2E82_13679</name>
</gene>
<name>A0ACB9EYI7_CICIN</name>